<accession>A0ACC6PKM6</accession>
<gene>
    <name evidence="1" type="ORF">WKI47_24310</name>
</gene>
<name>A0ACC6PKM6_9BACL</name>
<sequence>MNEEVQQKREEQYFETLKERTGKLSGSEAQIAACLLEIAEYGYVNEYQEPVQLMRRLLEEASKNRPDTLLKPLEQAVLALAGEAMSLQAERMIDQAAEYPYANGYMRRPFRTSEPSVHLVRVLTKIVGLLWMEAAGFTLEKYLTEREYSSAHTSNFYRVSHVLSDLIAQQLDDHDPTVEAALRDIVLGENQTALLTRQMVSGMLMSHRSDMHALVGDLLIAARLQEGLRQSIVESMDFGTVEAFTYLLKLILDHGFVRYASIVRAAAVWTGMPFDVSDERVVSKMLEKIYSAISDAKLREEWVDSSNAQDVFVGLFVQGLIEESELPSSVNRIMENGPHYRKVAAQYVISMSQYEHFKYVSALHVLLGGERDPELLYWMMNNYTYDYALTWISEEEEDEDQSMAWMENERRKLQVHRAPGLEDKEARREQFEAFASLLSDGLTKTISKKSGALDFLSYTYDPAGILRKMMYLTAYDMDREWVSRLIDLSPLMNADRRNDVLKFFLVHPEEVKQRDFIFAMLSDKSMPNRETALKRARGLELNESELQRVEALLKLKTGSLRQSAIGLLLGQPQTALEGALDRLLGAKAELQRLAGLELLTELSADEERKEDYEQLLPLARKVSSPTPKESQLLKKLESPGTRSEYTAAKGFGLYDPNATEEWLMQPGGEQADFDQVFFLDEEKAAGFIRGLDELVHRLRDTEYEVQYYAGAKEKLLIGAEFRQTSYLTGHNIPMLEPDYARSSSLDLYPLEEEWKAYLDASGFGAEELLNLQMVVDTKELSGTLYNFYSEFSDYYDYQKMQRVRLLEGWREEFVAGLYPLDRLKRLWKLLDECRYTDTVCTLLGAFYADSAPEPAFETAASAMERLLAEFPEEAPEKEKPVWATLAGDWMIVLRRSVHDDASFKRYLSLCYRYDKQQQQFDDVHFRSLLDIRMVFKAHTLGLIGDNEAYKHLLGENANYMMRHLTSHPPEELQQSERLQDIMASIVGRLLEIELARGDLATEATPLTMALQRIEGLDALIRILVSLGGETFVRGYIYGYGDNQTKKESLSHLLKVCHPAESDDAAALSEKLKGTGISEQRLLEAAMYAPQWIEIVSAHLDWPGLRSAAWYFHAHINESFSAEKETIVAHYSPITPQEFNDGAFDVQWFEEAFDTIGAERFKLLYDCAKYISGGANHRRSQLFADAVLGKLKLEETRKQVESKRGKDQLLAYSLIPLAKKREPDLRGRYDFIQKFLLESRQFGAQRRASEGAAGQIALGNLARSAGYADSTRLQWDMEAGKMDELKVYTELHQVDDVEVKLAINERGLPEIEVTKGGKALKSVPSRLNKNEHIVRLKEVKTELTEQNRRFVRELERSMENGAVFRLDELVKLYGNPVVAPLLAQLVFRANEDSSAKPTLGYFREKERSLVDIETREGTPLAKEAELIIAHPVDLHASGQWHLFQRDFIERNLQAEATGRFVPSKQPFKQIFRELYMPNADEKATGTSSSRYAGHQVQPSKTVALLRGRGWTVSYEEGLQKVDYNHNVIATLYAMADWFSPADTEAPTLETIHFTDRRTHKPMALTDVPPVLFSEIMRDVDLVVSVAHVGGVDPEASLTTVELRTAIVRESLSLLRIENVRLDGSYARVDGTLGEYAVHLGSGVAYKQASGALNIIPVHAGQRGRFFLPFLDEDPRTAEILSKIVLLAEDTKIKDPQILEQIKG</sequence>
<proteinExistence type="predicted"/>
<dbReference type="Proteomes" id="UP001380953">
    <property type="component" value="Unassembled WGS sequence"/>
</dbReference>
<dbReference type="EMBL" id="JBBKAR010000058">
    <property type="protein sequence ID" value="MEJ8307044.1"/>
    <property type="molecule type" value="Genomic_DNA"/>
</dbReference>
<reference evidence="1" key="1">
    <citation type="submission" date="2024-03" db="EMBL/GenBank/DDBJ databases">
        <title>Whole genome sequecning of epiphytes from Marcgravia umbellata leaves.</title>
        <authorList>
            <person name="Kumar G."/>
            <person name="Savka M.A."/>
        </authorList>
    </citation>
    <scope>NUCLEOTIDE SEQUENCE</scope>
    <source>
        <strain evidence="1">RIT_BL5</strain>
    </source>
</reference>
<evidence type="ECO:0000313" key="1">
    <source>
        <dbReference type="EMBL" id="MEJ8307044.1"/>
    </source>
</evidence>
<comment type="caution">
    <text evidence="1">The sequence shown here is derived from an EMBL/GenBank/DDBJ whole genome shotgun (WGS) entry which is preliminary data.</text>
</comment>
<organism evidence="1 2">
    <name type="scientific">Saccharibacillus sacchari</name>
    <dbReference type="NCBI Taxonomy" id="456493"/>
    <lineage>
        <taxon>Bacteria</taxon>
        <taxon>Bacillati</taxon>
        <taxon>Bacillota</taxon>
        <taxon>Bacilli</taxon>
        <taxon>Bacillales</taxon>
        <taxon>Paenibacillaceae</taxon>
        <taxon>Saccharibacillus</taxon>
    </lineage>
</organism>
<protein>
    <submittedName>
        <fullName evidence="1">DUF4132 domain-containing protein</fullName>
    </submittedName>
</protein>
<keyword evidence="2" id="KW-1185">Reference proteome</keyword>
<evidence type="ECO:0000313" key="2">
    <source>
        <dbReference type="Proteomes" id="UP001380953"/>
    </source>
</evidence>